<dbReference type="AlphaFoldDB" id="A0A8H4RMB3"/>
<evidence type="ECO:0000313" key="2">
    <source>
        <dbReference type="EMBL" id="KAF4631329.1"/>
    </source>
</evidence>
<sequence>MPLNIVYSPSQSEESSDEDMENLLLEDILADNFRPQMETFHLFALFPVELRLKIWQFSWLEQDIKMKLRWALADHDEQGEQDDDNETEPSEIDYDELQNSDTGSIAPFQPDYAHRYPVAYSDYGPPATLWVNHESRDETLRHYTILLEKGGPQKEKLWFNPKIDIITLTSYTTFLSREGGIFQLRCSKLLENVEVLVIYVNLFDDDIIEGVTTARRNLKKRERIKKGSSSDRRGWVWMHFKALRELHFISTNEDYLTQIGRSCLKKGLLVTHYHALSNFRNQVPDPGIELYIKWVRDETPFELPSFGKLALEIRLEVWSLACFRPSRIDLYYRRTKSLGSRRFTTHRRTNPSVLPANQESRRETLKYCQVLLEGTIAGDKTVYYNPDVDTMALWFVPFNYGDSLFHELGKDVLQKLWYLEIHQMGWSDLYGDYIECLESESEFQSDFTYETAVVWRQFTNLKLLTFIGEKFWIFQGDQTIIPVFEHLDGAEDCERVVQALFERMGLKDPAYNVPAVLAFSADDFRQNIKIRIQEVESLAFLPPFELIPKGYKLVIVFENE</sequence>
<organism evidence="2 3">
    <name type="scientific">Cudoniella acicularis</name>
    <dbReference type="NCBI Taxonomy" id="354080"/>
    <lineage>
        <taxon>Eukaryota</taxon>
        <taxon>Fungi</taxon>
        <taxon>Dikarya</taxon>
        <taxon>Ascomycota</taxon>
        <taxon>Pezizomycotina</taxon>
        <taxon>Leotiomycetes</taxon>
        <taxon>Helotiales</taxon>
        <taxon>Tricladiaceae</taxon>
        <taxon>Cudoniella</taxon>
    </lineage>
</organism>
<protein>
    <recommendedName>
        <fullName evidence="1">2EXR domain-containing protein</fullName>
    </recommendedName>
</protein>
<dbReference type="Pfam" id="PF20150">
    <property type="entry name" value="2EXR"/>
    <property type="match status" value="2"/>
</dbReference>
<keyword evidence="3" id="KW-1185">Reference proteome</keyword>
<dbReference type="InterPro" id="IPR045518">
    <property type="entry name" value="2EXR"/>
</dbReference>
<reference evidence="2 3" key="1">
    <citation type="submission" date="2020-03" db="EMBL/GenBank/DDBJ databases">
        <title>Draft Genome Sequence of Cudoniella acicularis.</title>
        <authorList>
            <person name="Buettner E."/>
            <person name="Kellner H."/>
        </authorList>
    </citation>
    <scope>NUCLEOTIDE SEQUENCE [LARGE SCALE GENOMIC DNA]</scope>
    <source>
        <strain evidence="2 3">DSM 108380</strain>
    </source>
</reference>
<dbReference type="PANTHER" id="PTHR35910:SF6">
    <property type="entry name" value="2EXR DOMAIN-CONTAINING PROTEIN"/>
    <property type="match status" value="1"/>
</dbReference>
<dbReference type="PANTHER" id="PTHR35910">
    <property type="entry name" value="2EXR DOMAIN-CONTAINING PROTEIN"/>
    <property type="match status" value="1"/>
</dbReference>
<feature type="domain" description="2EXR" evidence="1">
    <location>
        <begin position="40"/>
        <end position="166"/>
    </location>
</feature>
<dbReference type="EMBL" id="JAAMPI010000455">
    <property type="protein sequence ID" value="KAF4631329.1"/>
    <property type="molecule type" value="Genomic_DNA"/>
</dbReference>
<feature type="domain" description="2EXR" evidence="1">
    <location>
        <begin position="304"/>
        <end position="391"/>
    </location>
</feature>
<dbReference type="Proteomes" id="UP000566819">
    <property type="component" value="Unassembled WGS sequence"/>
</dbReference>
<name>A0A8H4RMB3_9HELO</name>
<comment type="caution">
    <text evidence="2">The sequence shown here is derived from an EMBL/GenBank/DDBJ whole genome shotgun (WGS) entry which is preliminary data.</text>
</comment>
<gene>
    <name evidence="2" type="ORF">G7Y89_g6799</name>
</gene>
<evidence type="ECO:0000313" key="3">
    <source>
        <dbReference type="Proteomes" id="UP000566819"/>
    </source>
</evidence>
<accession>A0A8H4RMB3</accession>
<evidence type="ECO:0000259" key="1">
    <source>
        <dbReference type="Pfam" id="PF20150"/>
    </source>
</evidence>
<dbReference type="OrthoDB" id="3473305at2759"/>
<proteinExistence type="predicted"/>